<dbReference type="RefSeq" id="WP_268247265.1">
    <property type="nucleotide sequence ID" value="NZ_BMYQ01000001.1"/>
</dbReference>
<comment type="caution">
    <text evidence="2">The sequence shown here is derived from an EMBL/GenBank/DDBJ whole genome shotgun (WGS) entry which is preliminary data.</text>
</comment>
<name>A0A918MG07_9RHOB</name>
<dbReference type="EMBL" id="BMYQ01000001">
    <property type="protein sequence ID" value="GGW21587.1"/>
    <property type="molecule type" value="Genomic_DNA"/>
</dbReference>
<proteinExistence type="predicted"/>
<feature type="transmembrane region" description="Helical" evidence="1">
    <location>
        <begin position="20"/>
        <end position="37"/>
    </location>
</feature>
<evidence type="ECO:0000313" key="3">
    <source>
        <dbReference type="Proteomes" id="UP000628984"/>
    </source>
</evidence>
<keyword evidence="1" id="KW-1133">Transmembrane helix</keyword>
<dbReference type="Proteomes" id="UP000628984">
    <property type="component" value="Unassembled WGS sequence"/>
</dbReference>
<sequence length="41" mass="4401">MLKEVKAVFAHSSATMLEDAIGTVAIFALLFVGLHVLPNFV</sequence>
<keyword evidence="3" id="KW-1185">Reference proteome</keyword>
<accession>A0A918MG07</accession>
<evidence type="ECO:0000256" key="1">
    <source>
        <dbReference type="SAM" id="Phobius"/>
    </source>
</evidence>
<gene>
    <name evidence="2" type="ORF">GCM10011452_02840</name>
</gene>
<dbReference type="AlphaFoldDB" id="A0A918MG07"/>
<keyword evidence="1" id="KW-0812">Transmembrane</keyword>
<reference evidence="2" key="1">
    <citation type="journal article" date="2014" name="Int. J. Syst. Evol. Microbiol.">
        <title>Complete genome sequence of Corynebacterium casei LMG S-19264T (=DSM 44701T), isolated from a smear-ripened cheese.</title>
        <authorList>
            <consortium name="US DOE Joint Genome Institute (JGI-PGF)"/>
            <person name="Walter F."/>
            <person name="Albersmeier A."/>
            <person name="Kalinowski J."/>
            <person name="Ruckert C."/>
        </authorList>
    </citation>
    <scope>NUCLEOTIDE SEQUENCE</scope>
    <source>
        <strain evidence="2">KCTC 23714</strain>
    </source>
</reference>
<keyword evidence="1" id="KW-0472">Membrane</keyword>
<protein>
    <submittedName>
        <fullName evidence="2">Uncharacterized protein</fullName>
    </submittedName>
</protein>
<reference evidence="2" key="2">
    <citation type="submission" date="2020-09" db="EMBL/GenBank/DDBJ databases">
        <authorList>
            <person name="Sun Q."/>
            <person name="Kim S."/>
        </authorList>
    </citation>
    <scope>NUCLEOTIDE SEQUENCE</scope>
    <source>
        <strain evidence="2">KCTC 23714</strain>
    </source>
</reference>
<organism evidence="2 3">
    <name type="scientific">Gemmobacter lanyuensis</name>
    <dbReference type="NCBI Taxonomy" id="1054497"/>
    <lineage>
        <taxon>Bacteria</taxon>
        <taxon>Pseudomonadati</taxon>
        <taxon>Pseudomonadota</taxon>
        <taxon>Alphaproteobacteria</taxon>
        <taxon>Rhodobacterales</taxon>
        <taxon>Paracoccaceae</taxon>
        <taxon>Gemmobacter</taxon>
    </lineage>
</organism>
<evidence type="ECO:0000313" key="2">
    <source>
        <dbReference type="EMBL" id="GGW21587.1"/>
    </source>
</evidence>